<evidence type="ECO:0000256" key="6">
    <source>
        <dbReference type="SAM" id="MobiDB-lite"/>
    </source>
</evidence>
<dbReference type="GO" id="GO:0003950">
    <property type="term" value="F:NAD+ poly-ADP-ribosyltransferase activity"/>
    <property type="evidence" value="ECO:0007669"/>
    <property type="project" value="InterPro"/>
</dbReference>
<dbReference type="OrthoDB" id="4537997at2"/>
<organism evidence="7 8">
    <name type="scientific">Streptomyces apricus</name>
    <dbReference type="NCBI Taxonomy" id="1828112"/>
    <lineage>
        <taxon>Bacteria</taxon>
        <taxon>Bacillati</taxon>
        <taxon>Actinomycetota</taxon>
        <taxon>Actinomycetes</taxon>
        <taxon>Kitasatosporales</taxon>
        <taxon>Streptomycetaceae</taxon>
        <taxon>Streptomyces</taxon>
    </lineage>
</organism>
<comment type="caution">
    <text evidence="7">The sequence shown here is derived from an EMBL/GenBank/DDBJ whole genome shotgun (WGS) entry which is preliminary data.</text>
</comment>
<evidence type="ECO:0000256" key="2">
    <source>
        <dbReference type="ARBA" id="ARBA00022679"/>
    </source>
</evidence>
<dbReference type="InterPro" id="IPR002745">
    <property type="entry name" value="Ptrans_KptA/Tpt1"/>
</dbReference>
<evidence type="ECO:0000313" key="7">
    <source>
        <dbReference type="EMBL" id="KAA0933668.1"/>
    </source>
</evidence>
<keyword evidence="8" id="KW-1185">Reference proteome</keyword>
<dbReference type="RefSeq" id="WP_149512513.1">
    <property type="nucleotide sequence ID" value="NZ_VDFC01000043.1"/>
</dbReference>
<dbReference type="InterPro" id="IPR042080">
    <property type="entry name" value="RNA_2'-PTrans_N"/>
</dbReference>
<dbReference type="GO" id="GO:0000215">
    <property type="term" value="F:tRNA 2'-phosphotransferase activity"/>
    <property type="evidence" value="ECO:0007669"/>
    <property type="project" value="TreeGrafter"/>
</dbReference>
<dbReference type="GO" id="GO:0006388">
    <property type="term" value="P:tRNA splicing, via endonucleolytic cleavage and ligation"/>
    <property type="evidence" value="ECO:0007669"/>
    <property type="project" value="UniProtKB-UniRule"/>
</dbReference>
<dbReference type="InterPro" id="IPR022928">
    <property type="entry name" value="RNA_2'-PTrans_KptA"/>
</dbReference>
<comment type="function">
    <text evidence="4 5">Removes the 2'-phosphate from RNA via an intermediate in which the phosphate is ADP-ribosylated by NAD followed by a presumed transesterification to release the RNA and generate ADP-ribose 1''-2''-cyclic phosphate (APPR&gt;P). May function as an ADP-ribosylase.</text>
</comment>
<evidence type="ECO:0000256" key="1">
    <source>
        <dbReference type="ARBA" id="ARBA00009836"/>
    </source>
</evidence>
<feature type="region of interest" description="Disordered" evidence="6">
    <location>
        <begin position="1"/>
        <end position="26"/>
    </location>
</feature>
<accession>A0A5B0AUZ3</accession>
<reference evidence="7 8" key="1">
    <citation type="submission" date="2019-05" db="EMBL/GenBank/DDBJ databases">
        <authorList>
            <person name="Hariharan J."/>
            <person name="Choudoir M.J."/>
            <person name="Diebold P."/>
            <person name="Panke-Buisse K."/>
            <person name="Buckley D.H."/>
        </authorList>
    </citation>
    <scope>NUCLEOTIDE SEQUENCE [LARGE SCALE GENOMIC DNA]</scope>
    <source>
        <strain evidence="7 8">SUN51</strain>
    </source>
</reference>
<evidence type="ECO:0000256" key="3">
    <source>
        <dbReference type="ARBA" id="ARBA00023027"/>
    </source>
</evidence>
<evidence type="ECO:0000256" key="4">
    <source>
        <dbReference type="ARBA" id="ARBA00025212"/>
    </source>
</evidence>
<gene>
    <name evidence="5" type="primary">kptA</name>
    <name evidence="7" type="ORF">FGF04_18960</name>
</gene>
<dbReference type="Pfam" id="PF01885">
    <property type="entry name" value="PTS_2-RNA"/>
    <property type="match status" value="1"/>
</dbReference>
<dbReference type="Proteomes" id="UP000324965">
    <property type="component" value="Unassembled WGS sequence"/>
</dbReference>
<dbReference type="InterPro" id="IPR042081">
    <property type="entry name" value="RNA_2'-PTrans_C"/>
</dbReference>
<dbReference type="EMBL" id="VDFC01000043">
    <property type="protein sequence ID" value="KAA0933668.1"/>
    <property type="molecule type" value="Genomic_DNA"/>
</dbReference>
<proteinExistence type="inferred from homology"/>
<dbReference type="SUPFAM" id="SSF56399">
    <property type="entry name" value="ADP-ribosylation"/>
    <property type="match status" value="1"/>
</dbReference>
<dbReference type="Gene3D" id="1.10.10.970">
    <property type="entry name" value="RNA 2'-phosphotransferase, Tpt1/KptA family, N-terminal domain"/>
    <property type="match status" value="1"/>
</dbReference>
<dbReference type="HAMAP" id="MF_00299">
    <property type="entry name" value="KptA"/>
    <property type="match status" value="1"/>
</dbReference>
<dbReference type="PANTHER" id="PTHR12684:SF2">
    <property type="entry name" value="TRNA 2'-PHOSPHOTRANSFERASE 1"/>
    <property type="match status" value="1"/>
</dbReference>
<dbReference type="NCBIfam" id="NF002014">
    <property type="entry name" value="PRK00819.1-4"/>
    <property type="match status" value="1"/>
</dbReference>
<keyword evidence="3 5" id="KW-0520">NAD</keyword>
<comment type="similarity">
    <text evidence="1 5">Belongs to the KptA/TPT1 family.</text>
</comment>
<dbReference type="Gene3D" id="3.20.170.30">
    <property type="match status" value="1"/>
</dbReference>
<feature type="compositionally biased region" description="Gly residues" evidence="6">
    <location>
        <begin position="8"/>
        <end position="22"/>
    </location>
</feature>
<sequence>MSQNDPGETGGGTTGNATGGPVSGLDGRRVVKVSKYLSKHLRHQPERIGLTLDEGGWVEIDILIAAAADHGFRFTRAELDHVVAHNDKRRFAVEGTRIRASQGHSVEVDLGLPAATPPAYLYHGTVAPALDAIRAEGLRPMNRHDVHLSADRGTATRVGARRGRPVVLAVDAGAMDRDGHVFRVSANGVWLTAAVPPRYLRFPAAHRPGRTGAVCGVVDGAVPRGRHFGRPGGCA</sequence>
<evidence type="ECO:0000313" key="8">
    <source>
        <dbReference type="Proteomes" id="UP000324965"/>
    </source>
</evidence>
<dbReference type="EC" id="2.7.1.-" evidence="5"/>
<name>A0A5B0AUZ3_9ACTN</name>
<dbReference type="AlphaFoldDB" id="A0A5B0AUZ3"/>
<evidence type="ECO:0000256" key="5">
    <source>
        <dbReference type="HAMAP-Rule" id="MF_00299"/>
    </source>
</evidence>
<keyword evidence="2 5" id="KW-0808">Transferase</keyword>
<protein>
    <recommendedName>
        <fullName evidence="5">Probable RNA 2'-phosphotransferase</fullName>
        <ecNumber evidence="5">2.7.1.-</ecNumber>
    </recommendedName>
</protein>
<dbReference type="PANTHER" id="PTHR12684">
    <property type="entry name" value="PUTATIVE PHOSPHOTRANSFERASE"/>
    <property type="match status" value="1"/>
</dbReference>